<name>A0A542CSV5_AMYCI</name>
<organism evidence="2 3">
    <name type="scientific">Amycolatopsis cihanbeyliensis</name>
    <dbReference type="NCBI Taxonomy" id="1128664"/>
    <lineage>
        <taxon>Bacteria</taxon>
        <taxon>Bacillati</taxon>
        <taxon>Actinomycetota</taxon>
        <taxon>Actinomycetes</taxon>
        <taxon>Pseudonocardiales</taxon>
        <taxon>Pseudonocardiaceae</taxon>
        <taxon>Amycolatopsis</taxon>
    </lineage>
</organism>
<gene>
    <name evidence="2" type="ORF">FB471_6064</name>
</gene>
<sequence length="89" mass="9096">MPSPEELRSGVRRAVPDTFTVYPAAGQGTGFQYPDVGTGAGQPRGGSQPGQPAADDEHVAVVAAVVHGVDMTVVRLSSSGCRARPRGPP</sequence>
<proteinExistence type="predicted"/>
<feature type="compositionally biased region" description="Gly residues" evidence="1">
    <location>
        <begin position="38"/>
        <end position="48"/>
    </location>
</feature>
<dbReference type="AlphaFoldDB" id="A0A542CSV5"/>
<dbReference type="Proteomes" id="UP000320876">
    <property type="component" value="Unassembled WGS sequence"/>
</dbReference>
<evidence type="ECO:0000313" key="2">
    <source>
        <dbReference type="EMBL" id="TQI93918.1"/>
    </source>
</evidence>
<keyword evidence="3" id="KW-1185">Reference proteome</keyword>
<dbReference type="EMBL" id="VFML01000002">
    <property type="protein sequence ID" value="TQI93918.1"/>
    <property type="molecule type" value="Genomic_DNA"/>
</dbReference>
<evidence type="ECO:0000256" key="1">
    <source>
        <dbReference type="SAM" id="MobiDB-lite"/>
    </source>
</evidence>
<feature type="region of interest" description="Disordered" evidence="1">
    <location>
        <begin position="23"/>
        <end position="56"/>
    </location>
</feature>
<protein>
    <submittedName>
        <fullName evidence="2">Uncharacterized protein</fullName>
    </submittedName>
</protein>
<accession>A0A542CSV5</accession>
<comment type="caution">
    <text evidence="2">The sequence shown here is derived from an EMBL/GenBank/DDBJ whole genome shotgun (WGS) entry which is preliminary data.</text>
</comment>
<reference evidence="2 3" key="1">
    <citation type="submission" date="2019-06" db="EMBL/GenBank/DDBJ databases">
        <title>Sequencing the genomes of 1000 actinobacteria strains.</title>
        <authorList>
            <person name="Klenk H.-P."/>
        </authorList>
    </citation>
    <scope>NUCLEOTIDE SEQUENCE [LARGE SCALE GENOMIC DNA]</scope>
    <source>
        <strain evidence="2 3">DSM 45679</strain>
    </source>
</reference>
<evidence type="ECO:0000313" key="3">
    <source>
        <dbReference type="Proteomes" id="UP000320876"/>
    </source>
</evidence>